<dbReference type="Proteomes" id="UP001383192">
    <property type="component" value="Unassembled WGS sequence"/>
</dbReference>
<dbReference type="EMBL" id="JAYKXP010000283">
    <property type="protein sequence ID" value="KAK7016437.1"/>
    <property type="molecule type" value="Genomic_DNA"/>
</dbReference>
<evidence type="ECO:0000313" key="1">
    <source>
        <dbReference type="EMBL" id="KAK7016437.1"/>
    </source>
</evidence>
<gene>
    <name evidence="1" type="ORF">VNI00_018888</name>
</gene>
<reference evidence="1 2" key="1">
    <citation type="submission" date="2024-01" db="EMBL/GenBank/DDBJ databases">
        <title>A draft genome for a cacao thread blight-causing isolate of Paramarasmius palmivorus.</title>
        <authorList>
            <person name="Baruah I.K."/>
            <person name="Bukari Y."/>
            <person name="Amoako-Attah I."/>
            <person name="Meinhardt L.W."/>
            <person name="Bailey B.A."/>
            <person name="Cohen S.P."/>
        </authorList>
    </citation>
    <scope>NUCLEOTIDE SEQUENCE [LARGE SCALE GENOMIC DNA]</scope>
    <source>
        <strain evidence="1 2">GH-12</strain>
    </source>
</reference>
<protein>
    <submittedName>
        <fullName evidence="1">Uncharacterized protein</fullName>
    </submittedName>
</protein>
<organism evidence="1 2">
    <name type="scientific">Paramarasmius palmivorus</name>
    <dbReference type="NCBI Taxonomy" id="297713"/>
    <lineage>
        <taxon>Eukaryota</taxon>
        <taxon>Fungi</taxon>
        <taxon>Dikarya</taxon>
        <taxon>Basidiomycota</taxon>
        <taxon>Agaricomycotina</taxon>
        <taxon>Agaricomycetes</taxon>
        <taxon>Agaricomycetidae</taxon>
        <taxon>Agaricales</taxon>
        <taxon>Marasmiineae</taxon>
        <taxon>Marasmiaceae</taxon>
        <taxon>Paramarasmius</taxon>
    </lineage>
</organism>
<keyword evidence="2" id="KW-1185">Reference proteome</keyword>
<evidence type="ECO:0000313" key="2">
    <source>
        <dbReference type="Proteomes" id="UP001383192"/>
    </source>
</evidence>
<comment type="caution">
    <text evidence="1">The sequence shown here is derived from an EMBL/GenBank/DDBJ whole genome shotgun (WGS) entry which is preliminary data.</text>
</comment>
<accession>A0AAW0ATL6</accession>
<proteinExistence type="predicted"/>
<sequence length="151" mass="17532">MGVAAMCIDFLQSLMLYYDLAISWLSQAHHIRSRREIGEYERKKYQHYTLQIANIDQHMTAISNYFGLALQKRSQGLHPPSTNLALSFEYRTLRVAVAETRFVETKDNRRLEDAVMDVDDMITAPSVLSFVMEGTHVTVDWLHYIDTMEID</sequence>
<dbReference type="AlphaFoldDB" id="A0AAW0ATL6"/>
<name>A0AAW0ATL6_9AGAR</name>